<keyword evidence="4" id="KW-1185">Reference proteome</keyword>
<evidence type="ECO:0000256" key="1">
    <source>
        <dbReference type="SAM" id="SignalP"/>
    </source>
</evidence>
<evidence type="ECO:0000313" key="3">
    <source>
        <dbReference type="EMBL" id="QUC07808.1"/>
    </source>
</evidence>
<protein>
    <submittedName>
        <fullName evidence="3">Beta-glucanase</fullName>
    </submittedName>
</protein>
<sequence>MTTPNTTTPNTLNRRSVMLSAAALTGLPLLGQVSAHAEGPGIDLGEWTLIDSLSDSFDAPLDAARWRRGLWYSVSGAGAFREENAETSDGVLHLTAKAESFRNKSHTFGAVESVFDTPGVCSYVEVRAKALPSAANVLSAVWFQSSTLTGEGTLATDPNPEIDLQETFDFHAVIPGLRLWPSDAPDRPLGQHTHKTADDVSADYHLYGVERREGELLIYWDRQLIWHLQPAPDPCLWRMSRHVVLSLEGHLGAPQDSALPASFDIDYVRTYYRTPAQAQPDGDVRLLDPEGRALTLTPGGVALSASTSEDTRWHLRRQDDLTYVITSPQGAALGAASTNAYPGGGLEALADVSTGTDTAGSRFRWHLLPVDGGARIRSKLSGLALSATTGQPITGEEDQATTWRIEPLAPC</sequence>
<reference evidence="3 4" key="1">
    <citation type="submission" date="2021-03" db="EMBL/GenBank/DDBJ databases">
        <title>Human Oral Microbial Genomes.</title>
        <authorList>
            <person name="Johnston C.D."/>
            <person name="Chen T."/>
            <person name="Dewhirst F.E."/>
        </authorList>
    </citation>
    <scope>NUCLEOTIDE SEQUENCE [LARGE SCALE GENOMIC DNA]</scope>
    <source>
        <strain evidence="3 4">DSMZ 100122</strain>
    </source>
</reference>
<keyword evidence="1" id="KW-0732">Signal</keyword>
<name>A0ABX7Y5M8_9ACTN</name>
<evidence type="ECO:0000313" key="4">
    <source>
        <dbReference type="Proteomes" id="UP000678513"/>
    </source>
</evidence>
<dbReference type="Gene3D" id="2.60.120.200">
    <property type="match status" value="1"/>
</dbReference>
<dbReference type="InterPro" id="IPR000757">
    <property type="entry name" value="Beta-glucanase-like"/>
</dbReference>
<evidence type="ECO:0000259" key="2">
    <source>
        <dbReference type="PROSITE" id="PS51762"/>
    </source>
</evidence>
<dbReference type="Proteomes" id="UP000678513">
    <property type="component" value="Chromosome"/>
</dbReference>
<gene>
    <name evidence="3" type="ORF">J5A65_12925</name>
</gene>
<feature type="chain" id="PRO_5045304897" evidence="1">
    <location>
        <begin position="38"/>
        <end position="411"/>
    </location>
</feature>
<organism evidence="3 4">
    <name type="scientific">Arachnia rubra</name>
    <dbReference type="NCBI Taxonomy" id="1547448"/>
    <lineage>
        <taxon>Bacteria</taxon>
        <taxon>Bacillati</taxon>
        <taxon>Actinomycetota</taxon>
        <taxon>Actinomycetes</taxon>
        <taxon>Propionibacteriales</taxon>
        <taxon>Propionibacteriaceae</taxon>
        <taxon>Arachnia</taxon>
    </lineage>
</organism>
<dbReference type="SUPFAM" id="SSF49899">
    <property type="entry name" value="Concanavalin A-like lectins/glucanases"/>
    <property type="match status" value="1"/>
</dbReference>
<dbReference type="EMBL" id="CP072384">
    <property type="protein sequence ID" value="QUC07808.1"/>
    <property type="molecule type" value="Genomic_DNA"/>
</dbReference>
<proteinExistence type="predicted"/>
<feature type="domain" description="GH16" evidence="2">
    <location>
        <begin position="1"/>
        <end position="276"/>
    </location>
</feature>
<dbReference type="InterPro" id="IPR006311">
    <property type="entry name" value="TAT_signal"/>
</dbReference>
<feature type="signal peptide" evidence="1">
    <location>
        <begin position="1"/>
        <end position="37"/>
    </location>
</feature>
<dbReference type="RefSeq" id="WP_212322759.1">
    <property type="nucleotide sequence ID" value="NZ_AP024463.1"/>
</dbReference>
<dbReference type="InterPro" id="IPR013320">
    <property type="entry name" value="ConA-like_dom_sf"/>
</dbReference>
<dbReference type="PROSITE" id="PS51318">
    <property type="entry name" value="TAT"/>
    <property type="match status" value="1"/>
</dbReference>
<dbReference type="PROSITE" id="PS51762">
    <property type="entry name" value="GH16_2"/>
    <property type="match status" value="1"/>
</dbReference>
<accession>A0ABX7Y5M8</accession>